<keyword evidence="9" id="KW-1185">Reference proteome</keyword>
<evidence type="ECO:0000256" key="4">
    <source>
        <dbReference type="ARBA" id="ARBA00022840"/>
    </source>
</evidence>
<keyword evidence="4" id="KW-0067">ATP-binding</keyword>
<comment type="caution">
    <text evidence="7">The sequence shown here is derived from an EMBL/GenBank/DDBJ whole genome shotgun (WGS) entry which is preliminary data.</text>
</comment>
<proteinExistence type="inferred from homology"/>
<dbReference type="EC" id="6.2.1.1" evidence="7"/>
<dbReference type="GeneID" id="66597615"/>
<evidence type="ECO:0000256" key="1">
    <source>
        <dbReference type="ARBA" id="ARBA00006432"/>
    </source>
</evidence>
<dbReference type="RefSeq" id="WP_241780291.1">
    <property type="nucleotide sequence ID" value="NZ_CADEAW010000057.1"/>
</dbReference>
<dbReference type="EMBL" id="UPHL01000130">
    <property type="protein sequence ID" value="VAZ85723.1"/>
    <property type="molecule type" value="Genomic_DNA"/>
</dbReference>
<feature type="domain" description="AMP-dependent synthetase/ligase" evidence="5">
    <location>
        <begin position="34"/>
        <end position="384"/>
    </location>
</feature>
<evidence type="ECO:0000313" key="10">
    <source>
        <dbReference type="Proteomes" id="UP000279331"/>
    </source>
</evidence>
<dbReference type="Proteomes" id="UP000271464">
    <property type="component" value="Unassembled WGS sequence"/>
</dbReference>
<dbReference type="Pfam" id="PF00501">
    <property type="entry name" value="AMP-binding"/>
    <property type="match status" value="1"/>
</dbReference>
<organism evidence="7 10">
    <name type="scientific">Mycobacterium persicum</name>
    <dbReference type="NCBI Taxonomy" id="1487726"/>
    <lineage>
        <taxon>Bacteria</taxon>
        <taxon>Bacillati</taxon>
        <taxon>Actinomycetota</taxon>
        <taxon>Actinomycetes</taxon>
        <taxon>Mycobacteriales</taxon>
        <taxon>Mycobacteriaceae</taxon>
        <taxon>Mycobacterium</taxon>
    </lineage>
</organism>
<reference evidence="9 10" key="1">
    <citation type="submission" date="2018-09" db="EMBL/GenBank/DDBJ databases">
        <authorList>
            <person name="Tagini F."/>
        </authorList>
    </citation>
    <scope>NUCLEOTIDE SEQUENCE [LARGE SCALE GENOMIC DNA]</scope>
    <source>
        <strain evidence="8 9">MK4</strain>
        <strain evidence="7 10">MK42</strain>
    </source>
</reference>
<evidence type="ECO:0000259" key="5">
    <source>
        <dbReference type="Pfam" id="PF00501"/>
    </source>
</evidence>
<accession>A0AB38UYZ4</accession>
<dbReference type="GO" id="GO:0003987">
    <property type="term" value="F:acetate-CoA ligase activity"/>
    <property type="evidence" value="ECO:0007669"/>
    <property type="project" value="UniProtKB-EC"/>
</dbReference>
<evidence type="ECO:0000256" key="3">
    <source>
        <dbReference type="ARBA" id="ARBA00022741"/>
    </source>
</evidence>
<dbReference type="InterPro" id="IPR045851">
    <property type="entry name" value="AMP-bd_C_sf"/>
</dbReference>
<evidence type="ECO:0000259" key="6">
    <source>
        <dbReference type="Pfam" id="PF13193"/>
    </source>
</evidence>
<keyword evidence="3" id="KW-0547">Nucleotide-binding</keyword>
<gene>
    <name evidence="7" type="primary">acsA_2</name>
    <name evidence="7" type="ORF">LAUMK42_04561</name>
    <name evidence="8" type="ORF">LAUMK4_04484</name>
</gene>
<dbReference type="Pfam" id="PF13193">
    <property type="entry name" value="AMP-binding_C"/>
    <property type="match status" value="1"/>
</dbReference>
<dbReference type="EMBL" id="UPHM01000119">
    <property type="protein sequence ID" value="VAZ99151.1"/>
    <property type="molecule type" value="Genomic_DNA"/>
</dbReference>
<dbReference type="GO" id="GO:0004321">
    <property type="term" value="F:fatty-acyl-CoA synthase activity"/>
    <property type="evidence" value="ECO:0007669"/>
    <property type="project" value="TreeGrafter"/>
</dbReference>
<evidence type="ECO:0000313" key="8">
    <source>
        <dbReference type="EMBL" id="VAZ99151.1"/>
    </source>
</evidence>
<dbReference type="Gene3D" id="3.30.300.30">
    <property type="match status" value="1"/>
</dbReference>
<evidence type="ECO:0000313" key="9">
    <source>
        <dbReference type="Proteomes" id="UP000271464"/>
    </source>
</evidence>
<dbReference type="FunFam" id="3.30.300.30:FF:000005">
    <property type="entry name" value="Acyl-coenzyme A synthetase ACSM5, mitochondrial"/>
    <property type="match status" value="1"/>
</dbReference>
<dbReference type="PANTHER" id="PTHR43605:SF10">
    <property type="entry name" value="ACYL-COA SYNTHETASE MEDIUM CHAIN FAMILY MEMBER 3"/>
    <property type="match status" value="1"/>
</dbReference>
<dbReference type="PANTHER" id="PTHR43605">
    <property type="entry name" value="ACYL-COENZYME A SYNTHETASE"/>
    <property type="match status" value="1"/>
</dbReference>
<name>A0AB38UYZ4_9MYCO</name>
<dbReference type="GO" id="GO:0006633">
    <property type="term" value="P:fatty acid biosynthetic process"/>
    <property type="evidence" value="ECO:0007669"/>
    <property type="project" value="TreeGrafter"/>
</dbReference>
<evidence type="ECO:0000256" key="2">
    <source>
        <dbReference type="ARBA" id="ARBA00022598"/>
    </source>
</evidence>
<dbReference type="InterPro" id="IPR025110">
    <property type="entry name" value="AMP-bd_C"/>
</dbReference>
<keyword evidence="2 7" id="KW-0436">Ligase</keyword>
<dbReference type="SUPFAM" id="SSF56801">
    <property type="entry name" value="Acetyl-CoA synthetase-like"/>
    <property type="match status" value="1"/>
</dbReference>
<dbReference type="GO" id="GO:0015645">
    <property type="term" value="F:fatty acid ligase activity"/>
    <property type="evidence" value="ECO:0007669"/>
    <property type="project" value="TreeGrafter"/>
</dbReference>
<dbReference type="AlphaFoldDB" id="A0AB38UYZ4"/>
<evidence type="ECO:0000313" key="7">
    <source>
        <dbReference type="EMBL" id="VAZ85723.1"/>
    </source>
</evidence>
<dbReference type="InterPro" id="IPR000873">
    <property type="entry name" value="AMP-dep_synth/lig_dom"/>
</dbReference>
<dbReference type="InterPro" id="IPR051087">
    <property type="entry name" value="Mitochondrial_ACSM"/>
</dbReference>
<protein>
    <submittedName>
        <fullName evidence="7">Acetyl-coenzyme A synthetase</fullName>
        <ecNumber evidence="7">6.2.1.1</ecNumber>
    </submittedName>
</protein>
<sequence>MYPIGEWMNCLRRVEELRDQFFDAHADVAWLLCDRHPAQRTAFTVVGSGGSVSVTFGDLAAASQRYAQAFRAAGVRRGDRVATLMGKGVDLVVTILATWRLGAVHVPLFTAFGAGAVSERLERSATVLVVADPEHRHKLAHRGDRAILVTGTAPATHDGDRLLADAVAAAAPEPVERVAVGGDAALVHMFTSGTTGKPKGVVHPVAYLAGFQAYLEYSVGVTADDRFWCAADPGWAYGLYTAIAAPMAAGVSSILLSGGFSAESTWRTLADHRVTNFAAAPTVFRSLRASTAPPSDLELVRASSAGEPLTAEVNDWASRALGLLVHDHFGQTELGMVLGNHHHPELARPVKPGSMGRPLPGWSVTVLGDDDRPAPPGVLGRVAIDIAASPLLTFSAYQDQDPDHAGRFTPDHRYYLTGDIARIDDDGDFFFFARDDDVIIMAGYRIGPADVESVLSRHPAVAECCVVAAPDEVRGEVIEAYVVLRGNHSRSAELPAELQRFVKDNYAAHAYPRQVHFVAELPKTSSGKVQRSALRLQRQAASGPQTR</sequence>
<dbReference type="GO" id="GO:0006637">
    <property type="term" value="P:acyl-CoA metabolic process"/>
    <property type="evidence" value="ECO:0007669"/>
    <property type="project" value="TreeGrafter"/>
</dbReference>
<dbReference type="Proteomes" id="UP000279331">
    <property type="component" value="Unassembled WGS sequence"/>
</dbReference>
<dbReference type="Gene3D" id="3.40.50.12780">
    <property type="entry name" value="N-terminal domain of ligase-like"/>
    <property type="match status" value="1"/>
</dbReference>
<dbReference type="GO" id="GO:0005524">
    <property type="term" value="F:ATP binding"/>
    <property type="evidence" value="ECO:0007669"/>
    <property type="project" value="UniProtKB-KW"/>
</dbReference>
<dbReference type="InterPro" id="IPR042099">
    <property type="entry name" value="ANL_N_sf"/>
</dbReference>
<feature type="domain" description="AMP-binding enzyme C-terminal" evidence="6">
    <location>
        <begin position="451"/>
        <end position="528"/>
    </location>
</feature>
<comment type="similarity">
    <text evidence="1">Belongs to the ATP-dependent AMP-binding enzyme family.</text>
</comment>